<feature type="region of interest" description="Disordered" evidence="1">
    <location>
        <begin position="1"/>
        <end position="22"/>
    </location>
</feature>
<feature type="non-terminal residue" evidence="2">
    <location>
        <position position="1"/>
    </location>
</feature>
<feature type="compositionally biased region" description="Basic residues" evidence="1">
    <location>
        <begin position="1"/>
        <end position="18"/>
    </location>
</feature>
<organism evidence="2 3">
    <name type="scientific">Wuchereria bancrofti</name>
    <dbReference type="NCBI Taxonomy" id="6293"/>
    <lineage>
        <taxon>Eukaryota</taxon>
        <taxon>Metazoa</taxon>
        <taxon>Ecdysozoa</taxon>
        <taxon>Nematoda</taxon>
        <taxon>Chromadorea</taxon>
        <taxon>Rhabditida</taxon>
        <taxon>Spirurina</taxon>
        <taxon>Spiruromorpha</taxon>
        <taxon>Filarioidea</taxon>
        <taxon>Onchocercidae</taxon>
        <taxon>Wuchereria</taxon>
    </lineage>
</organism>
<evidence type="ECO:0000313" key="2">
    <source>
        <dbReference type="EMBL" id="EJW82502.1"/>
    </source>
</evidence>
<name>J9EZ74_WUCBA</name>
<evidence type="ECO:0000313" key="3">
    <source>
        <dbReference type="Proteomes" id="UP000004810"/>
    </source>
</evidence>
<comment type="caution">
    <text evidence="2">The sequence shown here is derived from an EMBL/GenBank/DDBJ whole genome shotgun (WGS) entry which is preliminary data.</text>
</comment>
<protein>
    <submittedName>
        <fullName evidence="2">Uncharacterized protein</fullName>
    </submittedName>
</protein>
<dbReference type="EMBL" id="ADBV01002833">
    <property type="protein sequence ID" value="EJW82502.1"/>
    <property type="molecule type" value="Genomic_DNA"/>
</dbReference>
<proteinExistence type="predicted"/>
<accession>J9EZ74</accession>
<dbReference type="AlphaFoldDB" id="J9EZ74"/>
<dbReference type="Proteomes" id="UP000004810">
    <property type="component" value="Unassembled WGS sequence"/>
</dbReference>
<gene>
    <name evidence="2" type="ORF">WUBG_06589</name>
</gene>
<evidence type="ECO:0000256" key="1">
    <source>
        <dbReference type="SAM" id="MobiDB-lite"/>
    </source>
</evidence>
<sequence length="59" mass="7088">QRHNFMSHNTWKNHKRNSTTHMNIHNPKNIILQNIINGQQNKEHLYINVSTAFFKTYAL</sequence>
<reference evidence="3" key="1">
    <citation type="submission" date="2012-08" db="EMBL/GenBank/DDBJ databases">
        <title>The Genome Sequence of Wuchereria bancrofti.</title>
        <authorList>
            <person name="Nutman T.B."/>
            <person name="Fink D.L."/>
            <person name="Russ C."/>
            <person name="Young S."/>
            <person name="Zeng Q."/>
            <person name="Koehrsen M."/>
            <person name="Alvarado L."/>
            <person name="Berlin A."/>
            <person name="Chapman S.B."/>
            <person name="Chen Z."/>
            <person name="Freedman E."/>
            <person name="Gellesch M."/>
            <person name="Goldberg J."/>
            <person name="Griggs A."/>
            <person name="Gujja S."/>
            <person name="Heilman E.R."/>
            <person name="Heiman D."/>
            <person name="Hepburn T."/>
            <person name="Howarth C."/>
            <person name="Jen D."/>
            <person name="Larson L."/>
            <person name="Lewis B."/>
            <person name="Mehta T."/>
            <person name="Park D."/>
            <person name="Pearson M."/>
            <person name="Roberts A."/>
            <person name="Saif S."/>
            <person name="Shea T."/>
            <person name="Shenoy N."/>
            <person name="Sisk P."/>
            <person name="Stolte C."/>
            <person name="Sykes S."/>
            <person name="Walk T."/>
            <person name="White J."/>
            <person name="Yandava C."/>
            <person name="Haas B."/>
            <person name="Henn M.R."/>
            <person name="Nusbaum C."/>
            <person name="Birren B."/>
        </authorList>
    </citation>
    <scope>NUCLEOTIDE SEQUENCE [LARGE SCALE GENOMIC DNA]</scope>
    <source>
        <strain evidence="3">NA</strain>
    </source>
</reference>